<evidence type="ECO:0000256" key="7">
    <source>
        <dbReference type="ARBA" id="ARBA00022777"/>
    </source>
</evidence>
<dbReference type="InterPro" id="IPR018095">
    <property type="entry name" value="Thymidylate_kin_CS"/>
</dbReference>
<dbReference type="InterPro" id="IPR027417">
    <property type="entry name" value="P-loop_NTPase"/>
</dbReference>
<evidence type="ECO:0000256" key="8">
    <source>
        <dbReference type="ARBA" id="ARBA00022840"/>
    </source>
</evidence>
<evidence type="ECO:0000256" key="10">
    <source>
        <dbReference type="ARBA" id="ARBA00048743"/>
    </source>
</evidence>
<evidence type="ECO:0000313" key="14">
    <source>
        <dbReference type="EMBL" id="POF64174.1"/>
    </source>
</evidence>
<evidence type="ECO:0000256" key="5">
    <source>
        <dbReference type="ARBA" id="ARBA00022727"/>
    </source>
</evidence>
<comment type="similarity">
    <text evidence="1 12">Belongs to the thymidylate kinase family.</text>
</comment>
<keyword evidence="8 12" id="KW-0067">ATP-binding</keyword>
<proteinExistence type="inferred from homology"/>
<dbReference type="HAMAP" id="MF_00165">
    <property type="entry name" value="Thymidylate_kinase"/>
    <property type="match status" value="1"/>
</dbReference>
<keyword evidence="4 12" id="KW-0808">Transferase</keyword>
<evidence type="ECO:0000256" key="11">
    <source>
        <dbReference type="ARBA" id="ARBA00057735"/>
    </source>
</evidence>
<dbReference type="PANTHER" id="PTHR10344">
    <property type="entry name" value="THYMIDYLATE KINASE"/>
    <property type="match status" value="1"/>
</dbReference>
<dbReference type="PANTHER" id="PTHR10344:SF4">
    <property type="entry name" value="UMP-CMP KINASE 2, MITOCHONDRIAL"/>
    <property type="match status" value="1"/>
</dbReference>
<dbReference type="GO" id="GO:0006233">
    <property type="term" value="P:dTDP biosynthetic process"/>
    <property type="evidence" value="ECO:0007669"/>
    <property type="project" value="InterPro"/>
</dbReference>
<evidence type="ECO:0000256" key="4">
    <source>
        <dbReference type="ARBA" id="ARBA00022679"/>
    </source>
</evidence>
<evidence type="ECO:0000313" key="15">
    <source>
        <dbReference type="Proteomes" id="UP000237344"/>
    </source>
</evidence>
<name>A0A2S3W5M0_9PROT</name>
<dbReference type="GO" id="GO:0004798">
    <property type="term" value="F:dTMP kinase activity"/>
    <property type="evidence" value="ECO:0007669"/>
    <property type="project" value="UniProtKB-UniRule"/>
</dbReference>
<evidence type="ECO:0000259" key="13">
    <source>
        <dbReference type="Pfam" id="PF02223"/>
    </source>
</evidence>
<dbReference type="Pfam" id="PF02223">
    <property type="entry name" value="Thymidylate_kin"/>
    <property type="match status" value="1"/>
</dbReference>
<keyword evidence="6 12" id="KW-0547">Nucleotide-binding</keyword>
<accession>A0A2S3W5M0</accession>
<dbReference type="SUPFAM" id="SSF52540">
    <property type="entry name" value="P-loop containing nucleoside triphosphate hydrolases"/>
    <property type="match status" value="1"/>
</dbReference>
<dbReference type="GO" id="GO:0005829">
    <property type="term" value="C:cytosol"/>
    <property type="evidence" value="ECO:0007669"/>
    <property type="project" value="TreeGrafter"/>
</dbReference>
<keyword evidence="15" id="KW-1185">Reference proteome</keyword>
<comment type="caution">
    <text evidence="14">The sequence shown here is derived from an EMBL/GenBank/DDBJ whole genome shotgun (WGS) entry which is preliminary data.</text>
</comment>
<dbReference type="EMBL" id="POTC01000001">
    <property type="protein sequence ID" value="POF64174.1"/>
    <property type="molecule type" value="Genomic_DNA"/>
</dbReference>
<dbReference type="InterPro" id="IPR039430">
    <property type="entry name" value="Thymidylate_kin-like_dom"/>
</dbReference>
<dbReference type="Gene3D" id="3.40.50.300">
    <property type="entry name" value="P-loop containing nucleotide triphosphate hydrolases"/>
    <property type="match status" value="1"/>
</dbReference>
<feature type="domain" description="Thymidylate kinase-like" evidence="13">
    <location>
        <begin position="8"/>
        <end position="201"/>
    </location>
</feature>
<dbReference type="FunFam" id="3.40.50.300:FF:000225">
    <property type="entry name" value="Thymidylate kinase"/>
    <property type="match status" value="1"/>
</dbReference>
<evidence type="ECO:0000256" key="2">
    <source>
        <dbReference type="ARBA" id="ARBA00012980"/>
    </source>
</evidence>
<dbReference type="AlphaFoldDB" id="A0A2S3W5M0"/>
<dbReference type="RefSeq" id="WP_110093778.1">
    <property type="nucleotide sequence ID" value="NZ_NKUE01000003.1"/>
</dbReference>
<evidence type="ECO:0000256" key="6">
    <source>
        <dbReference type="ARBA" id="ARBA00022741"/>
    </source>
</evidence>
<dbReference type="CDD" id="cd01672">
    <property type="entry name" value="TMPK"/>
    <property type="match status" value="1"/>
</dbReference>
<keyword evidence="5 12" id="KW-0545">Nucleotide biosynthesis</keyword>
<dbReference type="GO" id="GO:0005524">
    <property type="term" value="F:ATP binding"/>
    <property type="evidence" value="ECO:0007669"/>
    <property type="project" value="UniProtKB-UniRule"/>
</dbReference>
<dbReference type="GO" id="GO:0006227">
    <property type="term" value="P:dUDP biosynthetic process"/>
    <property type="evidence" value="ECO:0007669"/>
    <property type="project" value="TreeGrafter"/>
</dbReference>
<dbReference type="EC" id="2.7.4.9" evidence="2 12"/>
<dbReference type="NCBIfam" id="TIGR00041">
    <property type="entry name" value="DTMP_kinase"/>
    <property type="match status" value="1"/>
</dbReference>
<comment type="catalytic activity">
    <reaction evidence="10 12">
        <text>dTMP + ATP = dTDP + ADP</text>
        <dbReference type="Rhea" id="RHEA:13517"/>
        <dbReference type="ChEBI" id="CHEBI:30616"/>
        <dbReference type="ChEBI" id="CHEBI:58369"/>
        <dbReference type="ChEBI" id="CHEBI:63528"/>
        <dbReference type="ChEBI" id="CHEBI:456216"/>
        <dbReference type="EC" id="2.7.4.9"/>
    </reaction>
</comment>
<dbReference type="Proteomes" id="UP000237344">
    <property type="component" value="Unassembled WGS sequence"/>
</dbReference>
<sequence length="216" mass="23338">MAGMFITFEGGEGAGKSTQVRLLQQHLATVVPPGRTVMTREPGGTPGAEAVRDFLLFGKQDLSLRAETLMHFSARYDHVDHLIRPALEGGKIVISDRFTDSTEAYQGYGRGEGNEAILSLIASLRQQTGVIPDLTFILDVPRAVARERLHARGNRPDRYEAATEAFHARVAEGFATIARREPGRCITIDATLPPDTVARAIAGHVAARLPMPQGGA</sequence>
<protein>
    <recommendedName>
        <fullName evidence="3 12">Thymidylate kinase</fullName>
        <ecNumber evidence="2 12">2.7.4.9</ecNumber>
    </recommendedName>
    <alternativeName>
        <fullName evidence="9 12">dTMP kinase</fullName>
    </alternativeName>
</protein>
<evidence type="ECO:0000256" key="12">
    <source>
        <dbReference type="HAMAP-Rule" id="MF_00165"/>
    </source>
</evidence>
<evidence type="ECO:0000256" key="3">
    <source>
        <dbReference type="ARBA" id="ARBA00017144"/>
    </source>
</evidence>
<dbReference type="GO" id="GO:0006235">
    <property type="term" value="P:dTTP biosynthetic process"/>
    <property type="evidence" value="ECO:0007669"/>
    <property type="project" value="UniProtKB-UniRule"/>
</dbReference>
<reference evidence="14 15" key="1">
    <citation type="submission" date="2018-01" db="EMBL/GenBank/DDBJ databases">
        <title>Draft Genome Sequence of Komagataeibacter maltaceti LMG 1529, a Vinegar Producing Acetic Acid Bacterium Isolated from Malt Vinegar Brewery Acetifiers.</title>
        <authorList>
            <person name="Zhang Q."/>
            <person name="Hollensteiner J."/>
            <person name="Poehlein A."/>
            <person name="Daniel R."/>
        </authorList>
    </citation>
    <scope>NUCLEOTIDE SEQUENCE [LARGE SCALE GENOMIC DNA]</scope>
    <source>
        <strain evidence="14 15">LMG 1529</strain>
    </source>
</reference>
<dbReference type="InterPro" id="IPR018094">
    <property type="entry name" value="Thymidylate_kinase"/>
</dbReference>
<keyword evidence="7 12" id="KW-0418">Kinase</keyword>
<gene>
    <name evidence="12 14" type="primary">tmk</name>
    <name evidence="14" type="ORF">KMAL_00670</name>
</gene>
<feature type="binding site" evidence="12">
    <location>
        <begin position="10"/>
        <end position="17"/>
    </location>
    <ligand>
        <name>ATP</name>
        <dbReference type="ChEBI" id="CHEBI:30616"/>
    </ligand>
</feature>
<evidence type="ECO:0000256" key="1">
    <source>
        <dbReference type="ARBA" id="ARBA00009776"/>
    </source>
</evidence>
<dbReference type="PROSITE" id="PS01331">
    <property type="entry name" value="THYMIDYLATE_KINASE"/>
    <property type="match status" value="1"/>
</dbReference>
<comment type="function">
    <text evidence="11 12">Phosphorylation of dTMP to form dTDP in both de novo and salvage pathways of dTTP synthesis.</text>
</comment>
<dbReference type="OrthoDB" id="9774907at2"/>
<evidence type="ECO:0000256" key="9">
    <source>
        <dbReference type="ARBA" id="ARBA00029962"/>
    </source>
</evidence>
<organism evidence="14 15">
    <name type="scientific">Novacetimonas maltaceti</name>
    <dbReference type="NCBI Taxonomy" id="1203393"/>
    <lineage>
        <taxon>Bacteria</taxon>
        <taxon>Pseudomonadati</taxon>
        <taxon>Pseudomonadota</taxon>
        <taxon>Alphaproteobacteria</taxon>
        <taxon>Acetobacterales</taxon>
        <taxon>Acetobacteraceae</taxon>
        <taxon>Novacetimonas</taxon>
    </lineage>
</organism>